<dbReference type="EMBL" id="LXLX01000065">
    <property type="protein sequence ID" value="OFD87603.1"/>
    <property type="molecule type" value="Genomic_DNA"/>
</dbReference>
<accession>A0A1E8BEW1</accession>
<comment type="caution">
    <text evidence="1">The sequence shown here is derived from an EMBL/GenBank/DDBJ whole genome shotgun (WGS) entry which is preliminary data.</text>
</comment>
<proteinExistence type="predicted"/>
<name>A0A1E8BEW1_BACMY</name>
<dbReference type="PATRIC" id="fig|86662.27.peg.5893"/>
<gene>
    <name evidence="1" type="ORF">BWGOE11_56420</name>
</gene>
<reference evidence="1 2" key="1">
    <citation type="submission" date="2016-05" db="EMBL/GenBank/DDBJ databases">
        <title>Bacillus thuringiensis and Bacillus weihenstephanensis as novel biocontrol agents of wilt causing Verticillium species.</title>
        <authorList>
            <person name="Hollensteiner J."/>
            <person name="Wemheuer F."/>
            <person name="Harting R."/>
            <person name="Kolarzyk A."/>
            <person name="Diaz-Valerio S."/>
            <person name="Poehlein A."/>
            <person name="Brzuszkiewicz E."/>
            <person name="Nesemann K."/>
            <person name="Braus-Stromeyer S."/>
            <person name="Braus G."/>
            <person name="Daniel R."/>
            <person name="Liesegang H."/>
        </authorList>
    </citation>
    <scope>NUCLEOTIDE SEQUENCE [LARGE SCALE GENOMIC DNA]</scope>
    <source>
        <strain evidence="1 2">GOE11</strain>
    </source>
</reference>
<dbReference type="AlphaFoldDB" id="A0A1E8BEW1"/>
<organism evidence="1 2">
    <name type="scientific">Bacillus mycoides</name>
    <dbReference type="NCBI Taxonomy" id="1405"/>
    <lineage>
        <taxon>Bacteria</taxon>
        <taxon>Bacillati</taxon>
        <taxon>Bacillota</taxon>
        <taxon>Bacilli</taxon>
        <taxon>Bacillales</taxon>
        <taxon>Bacillaceae</taxon>
        <taxon>Bacillus</taxon>
        <taxon>Bacillus cereus group</taxon>
    </lineage>
</organism>
<dbReference type="Proteomes" id="UP000175835">
    <property type="component" value="Unassembled WGS sequence"/>
</dbReference>
<evidence type="ECO:0000313" key="1">
    <source>
        <dbReference type="EMBL" id="OFD87603.1"/>
    </source>
</evidence>
<sequence length="58" mass="6772">MMTKEQLVRELVKWGLKHGVPIKAEDIFKIYLDESYKENQIHKKEDCHVGSGAKIVFI</sequence>
<protein>
    <submittedName>
        <fullName evidence="1">Uncharacterized protein</fullName>
    </submittedName>
</protein>
<evidence type="ECO:0000313" key="2">
    <source>
        <dbReference type="Proteomes" id="UP000175835"/>
    </source>
</evidence>